<sequence>MVPACAPFVASPASSLLLTMVTAPPFASSAIDDLPGESAPAALASAAMTSRFSSRLLPPFSVRAMASAGPWSAARASGDQVQAPSHAVKPP</sequence>
<dbReference type="Proteomes" id="UP000075260">
    <property type="component" value="Unassembled WGS sequence"/>
</dbReference>
<gene>
    <name evidence="1" type="ORF">BE15_09650</name>
</gene>
<dbReference type="EMBL" id="JEMA01000163">
    <property type="protein sequence ID" value="KYF73863.1"/>
    <property type="molecule type" value="Genomic_DNA"/>
</dbReference>
<reference evidence="1 2" key="1">
    <citation type="submission" date="2014-02" db="EMBL/GenBank/DDBJ databases">
        <title>The small core and large imbalanced accessory genome model reveals a collaborative survival strategy of Sorangium cellulosum strains in nature.</title>
        <authorList>
            <person name="Han K."/>
            <person name="Peng R."/>
            <person name="Blom J."/>
            <person name="Li Y.-Z."/>
        </authorList>
    </citation>
    <scope>NUCLEOTIDE SEQUENCE [LARGE SCALE GENOMIC DNA]</scope>
    <source>
        <strain evidence="1 2">So0008-312</strain>
    </source>
</reference>
<name>A0A150R0Z0_SORCE</name>
<protein>
    <submittedName>
        <fullName evidence="1">Uncharacterized protein</fullName>
    </submittedName>
</protein>
<dbReference type="AlphaFoldDB" id="A0A150R0Z0"/>
<proteinExistence type="predicted"/>
<dbReference type="RefSeq" id="WP_061605498.1">
    <property type="nucleotide sequence ID" value="NZ_CP162579.1"/>
</dbReference>
<accession>A0A150R0Z0</accession>
<organism evidence="1 2">
    <name type="scientific">Sorangium cellulosum</name>
    <name type="common">Polyangium cellulosum</name>
    <dbReference type="NCBI Taxonomy" id="56"/>
    <lineage>
        <taxon>Bacteria</taxon>
        <taxon>Pseudomonadati</taxon>
        <taxon>Myxococcota</taxon>
        <taxon>Polyangia</taxon>
        <taxon>Polyangiales</taxon>
        <taxon>Polyangiaceae</taxon>
        <taxon>Sorangium</taxon>
    </lineage>
</organism>
<evidence type="ECO:0000313" key="1">
    <source>
        <dbReference type="EMBL" id="KYF73863.1"/>
    </source>
</evidence>
<evidence type="ECO:0000313" key="2">
    <source>
        <dbReference type="Proteomes" id="UP000075260"/>
    </source>
</evidence>
<comment type="caution">
    <text evidence="1">The sequence shown here is derived from an EMBL/GenBank/DDBJ whole genome shotgun (WGS) entry which is preliminary data.</text>
</comment>